<evidence type="ECO:0000313" key="9">
    <source>
        <dbReference type="Proteomes" id="UP000606044"/>
    </source>
</evidence>
<dbReference type="Pfam" id="PF00111">
    <property type="entry name" value="Fer2"/>
    <property type="match status" value="1"/>
</dbReference>
<feature type="domain" description="2Fe-2S ferredoxin-type" evidence="5">
    <location>
        <begin position="1032"/>
        <end position="1113"/>
    </location>
</feature>
<dbReference type="SUPFAM" id="SSF53706">
    <property type="entry name" value="Formate dehydrogenase/DMSO reductase, domains 1-3"/>
    <property type="match status" value="1"/>
</dbReference>
<dbReference type="PANTHER" id="PTHR43742">
    <property type="entry name" value="TRIMETHYLAMINE-N-OXIDE REDUCTASE"/>
    <property type="match status" value="1"/>
</dbReference>
<dbReference type="InterPro" id="IPR017927">
    <property type="entry name" value="FAD-bd_FR_type"/>
</dbReference>
<sequence>MVTRDGRLIGQEPDPSHPTGQALCVKGKAAPELVYNTQRLLHPVRRTRPRGDPDPGWERISWDEALEHSAREMARIRDQHGAEAVAFGWTTPSGTPIADDLRWIERLANAFGTPNVANGTEICNWHKDFAHAFTFGRGIASPDFEHTGCVVLWGHNPSATWLDHATATTAAKARGAKLIVVDPRQVGFAGRADQWLRVRPGADGALALGIAGEMLRNGWFDSDFVRDRTNASLLVRSDTGRFLRANELASLPSEAEDGDLVAVDGQTGQLLTYSPSRRTFAPGCSPEIYADLEVMIAGGAGVRCQSVLTLYRALCEDYPPERVEQLAWIPSAQIRETAKLIFASRPVCYYAWSGVGQHTNATQTDRAIAILMALTGSFDAPGGNVEFSKPAARDVSGQDLISAEQRSKCIGFSRSAVGPAKRGWIGSDLLYDAILDGKPYPIRGLVGFGRNFLVNHADAQRGAAALQKLEFYLHTDVVLTPTAAYADIVLPINTPWEREALRVSFEGNQRAHNHVQLRQAAIRSEGESRSDAFVVFELAKRLGLGDVFWDGEIEEGLKAILAPLGIDPQQLREQPSGVTLDGAPMYGRYKRDGFKTPTGLIEIFSEALLEAGQSPLPDFVEPALSPHRPGGEAFPLVLTSAKVVQYCHGQHRHVPSLRRRVPDPEVTLHPDAAGERGISEGEWVEIRTDRGSARMRAKLDASLDPRVVSAQYGWWQANDVLGLPSFGALDPLGPNYNRLISDRHADPVSGATGLRSSICEIVPLKSEPSLAWSGWRPFEMTAGEMEAEDILSLHLRPADEPALPTFHGGQHIVLRLPLPEGGTLVRCYSLSGPSGDGTYRISVKLARGATGTRGLMSAALHGLKGKAPVRVALRAPKGDFILHRPTMPSGSIVLVAGGIGVTPLLAMLHQLRAGREEAPIRFLYGVRSPDELAFASEIKAIAADLPRLSVQIFQSGEALPPSASGFAFKAGRISPSDVLEATSGGSQFHICGPSGLVTAITDALAKAGVADSHVHFETFGPSARSARPSAPQQVRLGRSGRVLTWTPESGSLLDLLKDAGVQSASGCRSGQCEACAIRLDVGEVDYPASVTKPDGDHCLPCVAMPVSSITLDV</sequence>
<dbReference type="SUPFAM" id="SSF63380">
    <property type="entry name" value="Riboflavin synthase domain-like"/>
    <property type="match status" value="1"/>
</dbReference>
<dbReference type="GO" id="GO:0018818">
    <property type="term" value="F:acetylene hydratase activity"/>
    <property type="evidence" value="ECO:0007669"/>
    <property type="project" value="InterPro"/>
</dbReference>
<dbReference type="InterPro" id="IPR039261">
    <property type="entry name" value="FNR_nucleotide-bd"/>
</dbReference>
<dbReference type="EMBL" id="BMCT01000011">
    <property type="protein sequence ID" value="GGF85785.1"/>
    <property type="molecule type" value="Genomic_DNA"/>
</dbReference>
<comment type="similarity">
    <text evidence="1">Belongs to the prokaryotic molybdopterin-containing oxidoreductase family.</text>
</comment>
<name>A0A917FK43_9HYPH</name>
<dbReference type="Pfam" id="PF00970">
    <property type="entry name" value="FAD_binding_6"/>
    <property type="match status" value="1"/>
</dbReference>
<dbReference type="SUPFAM" id="SSF52343">
    <property type="entry name" value="Ferredoxin reductase-like, C-terminal NADP-linked domain"/>
    <property type="match status" value="1"/>
</dbReference>
<dbReference type="InterPro" id="IPR017938">
    <property type="entry name" value="Riboflavin_synthase-like_b-brl"/>
</dbReference>
<dbReference type="GO" id="GO:0043546">
    <property type="term" value="F:molybdopterin cofactor binding"/>
    <property type="evidence" value="ECO:0007669"/>
    <property type="project" value="InterPro"/>
</dbReference>
<evidence type="ECO:0000259" key="7">
    <source>
        <dbReference type="PROSITE" id="PS51669"/>
    </source>
</evidence>
<dbReference type="Pfam" id="PF01568">
    <property type="entry name" value="Molydop_binding"/>
    <property type="match status" value="1"/>
</dbReference>
<dbReference type="Gene3D" id="2.40.40.20">
    <property type="match status" value="1"/>
</dbReference>
<dbReference type="CDD" id="cd00207">
    <property type="entry name" value="fer2"/>
    <property type="match status" value="1"/>
</dbReference>
<dbReference type="Gene3D" id="3.40.50.740">
    <property type="match status" value="2"/>
</dbReference>
<reference evidence="8" key="2">
    <citation type="submission" date="2020-09" db="EMBL/GenBank/DDBJ databases">
        <authorList>
            <person name="Sun Q."/>
            <person name="Sedlacek I."/>
        </authorList>
    </citation>
    <scope>NUCLEOTIDE SEQUENCE</scope>
    <source>
        <strain evidence="8">CCM 7897</strain>
    </source>
</reference>
<dbReference type="InterPro" id="IPR036010">
    <property type="entry name" value="2Fe-2S_ferredoxin-like_sf"/>
</dbReference>
<dbReference type="PANTHER" id="PTHR43742:SF6">
    <property type="entry name" value="OXIDOREDUCTASE YYAE-RELATED"/>
    <property type="match status" value="1"/>
</dbReference>
<feature type="domain" description="4Fe-4S Mo/W bis-MGD-type" evidence="7">
    <location>
        <begin position="1"/>
        <end position="38"/>
    </location>
</feature>
<protein>
    <submittedName>
        <fullName evidence="8">Molybdopterin oxidoreductase</fullName>
    </submittedName>
</protein>
<dbReference type="InterPro" id="IPR001433">
    <property type="entry name" value="OxRdtase_FAD/NAD-bd"/>
</dbReference>
<dbReference type="CDD" id="cd06184">
    <property type="entry name" value="flavohem_like_fad_nad_binding"/>
    <property type="match status" value="1"/>
</dbReference>
<dbReference type="Gene3D" id="2.20.25.90">
    <property type="entry name" value="ADC-like domains"/>
    <property type="match status" value="1"/>
</dbReference>
<dbReference type="SUPFAM" id="SSF50692">
    <property type="entry name" value="ADC-like"/>
    <property type="match status" value="1"/>
</dbReference>
<dbReference type="InterPro" id="IPR006656">
    <property type="entry name" value="Mopterin_OxRdtase"/>
</dbReference>
<dbReference type="Pfam" id="PF00175">
    <property type="entry name" value="NAD_binding_1"/>
    <property type="match status" value="1"/>
</dbReference>
<dbReference type="InterPro" id="IPR009010">
    <property type="entry name" value="Asp_de-COase-like_dom_sf"/>
</dbReference>
<dbReference type="PROSITE" id="PS51669">
    <property type="entry name" value="4FE4S_MOW_BIS_MGD"/>
    <property type="match status" value="1"/>
</dbReference>
<comment type="caution">
    <text evidence="8">The sequence shown here is derived from an EMBL/GenBank/DDBJ whole genome shotgun (WGS) entry which is preliminary data.</text>
</comment>
<dbReference type="Proteomes" id="UP000606044">
    <property type="component" value="Unassembled WGS sequence"/>
</dbReference>
<feature type="domain" description="FAD-binding FR-type" evidence="6">
    <location>
        <begin position="773"/>
        <end position="883"/>
    </location>
</feature>
<evidence type="ECO:0000256" key="3">
    <source>
        <dbReference type="ARBA" id="ARBA00023004"/>
    </source>
</evidence>
<keyword evidence="3" id="KW-0408">Iron</keyword>
<dbReference type="InterPro" id="IPR001041">
    <property type="entry name" value="2Fe-2S_ferredoxin-type"/>
</dbReference>
<evidence type="ECO:0000256" key="1">
    <source>
        <dbReference type="ARBA" id="ARBA00010312"/>
    </source>
</evidence>
<dbReference type="InterPro" id="IPR008333">
    <property type="entry name" value="Cbr1-like_FAD-bd_dom"/>
</dbReference>
<dbReference type="InterPro" id="IPR006657">
    <property type="entry name" value="MoPterin_dinucl-bd_dom"/>
</dbReference>
<dbReference type="InterPro" id="IPR012675">
    <property type="entry name" value="Beta-grasp_dom_sf"/>
</dbReference>
<dbReference type="PROSITE" id="PS51085">
    <property type="entry name" value="2FE2S_FER_2"/>
    <property type="match status" value="1"/>
</dbReference>
<dbReference type="SUPFAM" id="SSF54292">
    <property type="entry name" value="2Fe-2S ferredoxin-like"/>
    <property type="match status" value="1"/>
</dbReference>
<dbReference type="CDD" id="cd02781">
    <property type="entry name" value="MopB_CT_Acetylene-hydratase"/>
    <property type="match status" value="1"/>
</dbReference>
<dbReference type="Gene3D" id="3.30.2070.10">
    <property type="entry name" value="Formate dehydrogenase/DMSO reductase"/>
    <property type="match status" value="1"/>
</dbReference>
<dbReference type="Gene3D" id="2.40.30.10">
    <property type="entry name" value="Translation factors"/>
    <property type="match status" value="1"/>
</dbReference>
<keyword evidence="4" id="KW-0411">Iron-sulfur</keyword>
<evidence type="ECO:0000256" key="2">
    <source>
        <dbReference type="ARBA" id="ARBA00022723"/>
    </source>
</evidence>
<dbReference type="Pfam" id="PF00384">
    <property type="entry name" value="Molybdopterin"/>
    <property type="match status" value="1"/>
</dbReference>
<proteinExistence type="inferred from homology"/>
<dbReference type="GO" id="GO:0046872">
    <property type="term" value="F:metal ion binding"/>
    <property type="evidence" value="ECO:0007669"/>
    <property type="project" value="UniProtKB-KW"/>
</dbReference>
<dbReference type="InterPro" id="IPR037949">
    <property type="entry name" value="MopB_CT_Acetylene-hydratase"/>
</dbReference>
<dbReference type="Gene3D" id="3.40.228.10">
    <property type="entry name" value="Dimethylsulfoxide Reductase, domain 2"/>
    <property type="match status" value="2"/>
</dbReference>
<evidence type="ECO:0000259" key="6">
    <source>
        <dbReference type="PROSITE" id="PS51384"/>
    </source>
</evidence>
<dbReference type="InterPro" id="IPR006963">
    <property type="entry name" value="Mopterin_OxRdtase_4Fe-4S_dom"/>
</dbReference>
<dbReference type="Gene3D" id="3.40.50.80">
    <property type="entry name" value="Nucleotide-binding domain of ferredoxin-NADP reductase (FNR) module"/>
    <property type="match status" value="1"/>
</dbReference>
<organism evidence="8 9">
    <name type="scientific">Azorhizobium oxalatiphilum</name>
    <dbReference type="NCBI Taxonomy" id="980631"/>
    <lineage>
        <taxon>Bacteria</taxon>
        <taxon>Pseudomonadati</taxon>
        <taxon>Pseudomonadota</taxon>
        <taxon>Alphaproteobacteria</taxon>
        <taxon>Hyphomicrobiales</taxon>
        <taxon>Xanthobacteraceae</taxon>
        <taxon>Azorhizobium</taxon>
    </lineage>
</organism>
<accession>A0A917FK43</accession>
<dbReference type="PROSITE" id="PS51384">
    <property type="entry name" value="FAD_FR"/>
    <property type="match status" value="1"/>
</dbReference>
<dbReference type="GO" id="GO:0016491">
    <property type="term" value="F:oxidoreductase activity"/>
    <property type="evidence" value="ECO:0007669"/>
    <property type="project" value="InterPro"/>
</dbReference>
<reference evidence="8" key="1">
    <citation type="journal article" date="2014" name="Int. J. Syst. Evol. Microbiol.">
        <title>Complete genome sequence of Corynebacterium casei LMG S-19264T (=DSM 44701T), isolated from a smear-ripened cheese.</title>
        <authorList>
            <consortium name="US DOE Joint Genome Institute (JGI-PGF)"/>
            <person name="Walter F."/>
            <person name="Albersmeier A."/>
            <person name="Kalinowski J."/>
            <person name="Ruckert C."/>
        </authorList>
    </citation>
    <scope>NUCLEOTIDE SEQUENCE</scope>
    <source>
        <strain evidence="8">CCM 7897</strain>
    </source>
</reference>
<dbReference type="Gene3D" id="3.10.20.30">
    <property type="match status" value="1"/>
</dbReference>
<keyword evidence="9" id="KW-1185">Reference proteome</keyword>
<gene>
    <name evidence="8" type="ORF">GCM10007301_52040</name>
</gene>
<evidence type="ECO:0000259" key="5">
    <source>
        <dbReference type="PROSITE" id="PS51085"/>
    </source>
</evidence>
<evidence type="ECO:0000313" key="8">
    <source>
        <dbReference type="EMBL" id="GGF85785.1"/>
    </source>
</evidence>
<keyword evidence="2" id="KW-0479">Metal-binding</keyword>
<dbReference type="AlphaFoldDB" id="A0A917FK43"/>
<dbReference type="InterPro" id="IPR050612">
    <property type="entry name" value="Prok_Mopterin_Oxidored"/>
</dbReference>
<evidence type="ECO:0000256" key="4">
    <source>
        <dbReference type="ARBA" id="ARBA00023014"/>
    </source>
</evidence>
<dbReference type="GO" id="GO:0051536">
    <property type="term" value="F:iron-sulfur cluster binding"/>
    <property type="evidence" value="ECO:0007669"/>
    <property type="project" value="UniProtKB-KW"/>
</dbReference>